<feature type="domain" description="Alginate export" evidence="2">
    <location>
        <begin position="39"/>
        <end position="454"/>
    </location>
</feature>
<sequence length="465" mass="50983">MEEKGMKRGICLFVMLLLALPQVAAAVEFGEVVTKAKKITLGAAVRTRYENRYNHDFDGATPNSSDFTLLRTRLNIGMDVTDDVKAFIQIQDSRIFGANQNEADNGQSLDLRQGYVDILKFAGLPLTLRVGRQTLVYGDQRLIGAFDWNNVGRSFDGARAMIHLADNLQLDLFATKVAELDNAVGEQESIKPFSPTLVSGNATAGADEDQNFYGAYAMWTPGKQVADFYLLYMEDNSPTVVPTRGIGAGTPLTAGTENIELWTAGTRLKGPVPPLAGLDYGFEGAYQFGDGAGLDISAFALHGELGYVLPLFRKSRLSVEANWASGDDDPTDGDFNTFSNLFPTNHLHYGYMDRIGWSNARNYALKLDSQINAKLKTKLHFWYFELAEEEDALYHAGGGTIFGAGAANGESEVGQEIDLVATYKYNQVLTFEAAYAHFFVGDAVENAKTEAADADFAYVQMNLKF</sequence>
<keyword evidence="1" id="KW-0732">Signal</keyword>
<reference evidence="3 4" key="1">
    <citation type="journal article" date="2018" name="Genome Announc.">
        <title>Genome Sequence of Geothermobacter sp. HR-1 Iron Reducer from the Loihi Seamount.</title>
        <authorList>
            <person name="Smith H."/>
            <person name="Abuyen K."/>
            <person name="Tremblay J."/>
            <person name="Savalia P."/>
            <person name="Perez-Rodriguez I."/>
            <person name="Emerson D."/>
            <person name="Tully B."/>
            <person name="Amend J."/>
        </authorList>
    </citation>
    <scope>NUCLEOTIDE SEQUENCE [LARGE SCALE GENOMIC DNA]</scope>
    <source>
        <strain evidence="3 4">HR-1</strain>
    </source>
</reference>
<dbReference type="Pfam" id="PF13372">
    <property type="entry name" value="Alginate_exp"/>
    <property type="match status" value="1"/>
</dbReference>
<dbReference type="Proteomes" id="UP000236340">
    <property type="component" value="Unassembled WGS sequence"/>
</dbReference>
<evidence type="ECO:0000256" key="1">
    <source>
        <dbReference type="SAM" id="SignalP"/>
    </source>
</evidence>
<feature type="signal peptide" evidence="1">
    <location>
        <begin position="1"/>
        <end position="26"/>
    </location>
</feature>
<name>A0A2K2H6S7_9BACT</name>
<dbReference type="EMBL" id="PPFX01000043">
    <property type="protein sequence ID" value="PNU19012.1"/>
    <property type="molecule type" value="Genomic_DNA"/>
</dbReference>
<dbReference type="Gene3D" id="2.40.160.100">
    <property type="match status" value="1"/>
</dbReference>
<evidence type="ECO:0000259" key="2">
    <source>
        <dbReference type="Pfam" id="PF13372"/>
    </source>
</evidence>
<comment type="caution">
    <text evidence="3">The sequence shown here is derived from an EMBL/GenBank/DDBJ whole genome shotgun (WGS) entry which is preliminary data.</text>
</comment>
<feature type="chain" id="PRO_5014355434" description="Alginate export domain-containing protein" evidence="1">
    <location>
        <begin position="27"/>
        <end position="465"/>
    </location>
</feature>
<proteinExistence type="predicted"/>
<dbReference type="SUPFAM" id="SSF56935">
    <property type="entry name" value="Porins"/>
    <property type="match status" value="1"/>
</dbReference>
<protein>
    <recommendedName>
        <fullName evidence="2">Alginate export domain-containing protein</fullName>
    </recommendedName>
</protein>
<gene>
    <name evidence="3" type="ORF">C2E25_14835</name>
</gene>
<evidence type="ECO:0000313" key="3">
    <source>
        <dbReference type="EMBL" id="PNU19012.1"/>
    </source>
</evidence>
<accession>A0A2K2H6S7</accession>
<dbReference type="AlphaFoldDB" id="A0A2K2H6S7"/>
<organism evidence="3 4">
    <name type="scientific">Geothermobacter hydrogeniphilus</name>
    <dbReference type="NCBI Taxonomy" id="1969733"/>
    <lineage>
        <taxon>Bacteria</taxon>
        <taxon>Pseudomonadati</taxon>
        <taxon>Thermodesulfobacteriota</taxon>
        <taxon>Desulfuromonadia</taxon>
        <taxon>Desulfuromonadales</taxon>
        <taxon>Geothermobacteraceae</taxon>
        <taxon>Geothermobacter</taxon>
    </lineage>
</organism>
<evidence type="ECO:0000313" key="4">
    <source>
        <dbReference type="Proteomes" id="UP000236340"/>
    </source>
</evidence>
<dbReference type="InterPro" id="IPR053728">
    <property type="entry name" value="Alginate_Permeability_Chnl"/>
</dbReference>
<dbReference type="InterPro" id="IPR025388">
    <property type="entry name" value="Alginate_export_dom"/>
</dbReference>